<accession>A0A6G0TM24</accession>
<dbReference type="EMBL" id="VYZN01000027">
    <property type="protein sequence ID" value="KAE9535027.1"/>
    <property type="molecule type" value="Genomic_DNA"/>
</dbReference>
<organism evidence="1 2">
    <name type="scientific">Aphis glycines</name>
    <name type="common">Soybean aphid</name>
    <dbReference type="NCBI Taxonomy" id="307491"/>
    <lineage>
        <taxon>Eukaryota</taxon>
        <taxon>Metazoa</taxon>
        <taxon>Ecdysozoa</taxon>
        <taxon>Arthropoda</taxon>
        <taxon>Hexapoda</taxon>
        <taxon>Insecta</taxon>
        <taxon>Pterygota</taxon>
        <taxon>Neoptera</taxon>
        <taxon>Paraneoptera</taxon>
        <taxon>Hemiptera</taxon>
        <taxon>Sternorrhyncha</taxon>
        <taxon>Aphidomorpha</taxon>
        <taxon>Aphidoidea</taxon>
        <taxon>Aphididae</taxon>
        <taxon>Aphidini</taxon>
        <taxon>Aphis</taxon>
        <taxon>Aphis</taxon>
    </lineage>
</organism>
<keyword evidence="2" id="KW-1185">Reference proteome</keyword>
<comment type="caution">
    <text evidence="1">The sequence shown here is derived from an EMBL/GenBank/DDBJ whole genome shotgun (WGS) entry which is preliminary data.</text>
</comment>
<reference evidence="1 2" key="1">
    <citation type="submission" date="2019-08" db="EMBL/GenBank/DDBJ databases">
        <title>The genome of the soybean aphid Biotype 1, its phylome, world population structure and adaptation to the North American continent.</title>
        <authorList>
            <person name="Giordano R."/>
            <person name="Donthu R.K."/>
            <person name="Hernandez A.G."/>
            <person name="Wright C.L."/>
            <person name="Zimin A.V."/>
        </authorList>
    </citation>
    <scope>NUCLEOTIDE SEQUENCE [LARGE SCALE GENOMIC DNA]</scope>
    <source>
        <tissue evidence="1">Whole aphids</tissue>
    </source>
</reference>
<sequence length="253" mass="29123">MNTQIAIEVISLLVLRYDDIISSKILHYKIKIISIRIAFEGSSIQFSKFSIQGWHIVFTYNIIFVHNDLLLNSNSYIYLMTSEKQKFFKVDIHLYENRNGIKSKIEMLTIILSILTRSERMVELFVKFENKTTLTTFRTNKKREIFFIGKYVNNPLARQSFEVCDLQMAKFLESCTKLQVDSSTPPYIPLLLTTIMTIENPNAESPSTHKTLFPVLNLPASSLCLGKLFNNTALPMSIVFAPSLTIIQSNKYN</sequence>
<evidence type="ECO:0000313" key="2">
    <source>
        <dbReference type="Proteomes" id="UP000475862"/>
    </source>
</evidence>
<name>A0A6G0TM24_APHGL</name>
<evidence type="ECO:0000313" key="1">
    <source>
        <dbReference type="EMBL" id="KAE9535027.1"/>
    </source>
</evidence>
<dbReference type="Proteomes" id="UP000475862">
    <property type="component" value="Unassembled WGS sequence"/>
</dbReference>
<dbReference type="AlphaFoldDB" id="A0A6G0TM24"/>
<gene>
    <name evidence="1" type="ORF">AGLY_008319</name>
</gene>
<proteinExistence type="predicted"/>
<protein>
    <submittedName>
        <fullName evidence="1">Uncharacterized protein</fullName>
    </submittedName>
</protein>